<dbReference type="InterPro" id="IPR037459">
    <property type="entry name" value="RhgT-like"/>
</dbReference>
<dbReference type="GO" id="GO:0016788">
    <property type="term" value="F:hydrolase activity, acting on ester bonds"/>
    <property type="evidence" value="ECO:0007669"/>
    <property type="project" value="UniProtKB-ARBA"/>
</dbReference>
<dbReference type="CDD" id="cd01821">
    <property type="entry name" value="Rhamnogalacturan_acetylesterase_like"/>
    <property type="match status" value="1"/>
</dbReference>
<dbReference type="Proteomes" id="UP000247681">
    <property type="component" value="Unassembled WGS sequence"/>
</dbReference>
<proteinExistence type="inferred from homology"/>
<accession>A0A2V4C614</accession>
<dbReference type="SUPFAM" id="SSF52266">
    <property type="entry name" value="SGNH hydrolase"/>
    <property type="match status" value="1"/>
</dbReference>
<organism evidence="4 5">
    <name type="scientific">Flavobacterium hydrophilum</name>
    <dbReference type="NCBI Taxonomy" id="2211445"/>
    <lineage>
        <taxon>Bacteria</taxon>
        <taxon>Pseudomonadati</taxon>
        <taxon>Bacteroidota</taxon>
        <taxon>Flavobacteriia</taxon>
        <taxon>Flavobacteriales</taxon>
        <taxon>Flavobacteriaceae</taxon>
        <taxon>Flavobacterium</taxon>
    </lineage>
</organism>
<comment type="caution">
    <text evidence="4">The sequence shown here is derived from an EMBL/GenBank/DDBJ whole genome shotgun (WGS) entry which is preliminary data.</text>
</comment>
<keyword evidence="2" id="KW-0378">Hydrolase</keyword>
<dbReference type="EMBL" id="QJHL01000001">
    <property type="protein sequence ID" value="PXY46427.1"/>
    <property type="molecule type" value="Genomic_DNA"/>
</dbReference>
<dbReference type="PANTHER" id="PTHR43695:SF1">
    <property type="entry name" value="RHAMNOGALACTURONAN ACETYLESTERASE"/>
    <property type="match status" value="1"/>
</dbReference>
<gene>
    <name evidence="4" type="ORF">DMB68_04405</name>
</gene>
<evidence type="ECO:0000313" key="4">
    <source>
        <dbReference type="EMBL" id="PXY46427.1"/>
    </source>
</evidence>
<comment type="similarity">
    <text evidence="1">Belongs to the 'GDSL' lipolytic enzyme family.</text>
</comment>
<sequence length="269" mass="30891">MKSTVIKSIAYLTILGFLMAFSLKSKKVTTIYLIGDSTMADYANNYEPGKDYMKVRYPVTGWGQVFQQFMTSDSLHKIKNIIKTDSVFVDDRARGGRSTRTFFQEGRWRSVYANLKKGDVVIMQFGHNDGAKDKTERYVDVEGYKEFLRLFVSQSREKGAYPIILTPVARNFPWKDNVLNDVHGEYDQAPKDVAKELNVPLIDLNKDSRDFFTKKGKDFVTENYFMNFPAGRYEAYPEGQKDNTHFQTAGAKEVARLVFTGLQNIKNIK</sequence>
<evidence type="ECO:0000259" key="3">
    <source>
        <dbReference type="Pfam" id="PF13472"/>
    </source>
</evidence>
<dbReference type="Pfam" id="PF13472">
    <property type="entry name" value="Lipase_GDSL_2"/>
    <property type="match status" value="1"/>
</dbReference>
<reference evidence="4 5" key="1">
    <citation type="submission" date="2018-05" db="EMBL/GenBank/DDBJ databases">
        <title>Flavobacterium sp. strain IMCC34758, incomplete genome.</title>
        <authorList>
            <person name="Joung Y."/>
        </authorList>
    </citation>
    <scope>NUCLEOTIDE SEQUENCE [LARGE SCALE GENOMIC DNA]</scope>
    <source>
        <strain evidence="4 5">IMCC34758</strain>
    </source>
</reference>
<dbReference type="InterPro" id="IPR036514">
    <property type="entry name" value="SGNH_hydro_sf"/>
</dbReference>
<name>A0A2V4C614_9FLAO</name>
<dbReference type="RefSeq" id="WP_110345435.1">
    <property type="nucleotide sequence ID" value="NZ_QJHL01000001.1"/>
</dbReference>
<evidence type="ECO:0000256" key="2">
    <source>
        <dbReference type="ARBA" id="ARBA00022801"/>
    </source>
</evidence>
<protein>
    <submittedName>
        <fullName evidence="4">GDSL family lipase</fullName>
    </submittedName>
</protein>
<evidence type="ECO:0000256" key="1">
    <source>
        <dbReference type="ARBA" id="ARBA00008668"/>
    </source>
</evidence>
<dbReference type="InterPro" id="IPR013830">
    <property type="entry name" value="SGNH_hydro"/>
</dbReference>
<dbReference type="PANTHER" id="PTHR43695">
    <property type="entry name" value="PUTATIVE (AFU_ORTHOLOGUE AFUA_2G17250)-RELATED"/>
    <property type="match status" value="1"/>
</dbReference>
<keyword evidence="5" id="KW-1185">Reference proteome</keyword>
<feature type="domain" description="SGNH hydrolase-type esterase" evidence="3">
    <location>
        <begin position="34"/>
        <end position="216"/>
    </location>
</feature>
<evidence type="ECO:0000313" key="5">
    <source>
        <dbReference type="Proteomes" id="UP000247681"/>
    </source>
</evidence>
<dbReference type="AlphaFoldDB" id="A0A2V4C614"/>
<dbReference type="OrthoDB" id="9807041at2"/>
<dbReference type="Gene3D" id="3.40.50.1110">
    <property type="entry name" value="SGNH hydrolase"/>
    <property type="match status" value="1"/>
</dbReference>